<comment type="subcellular location">
    <subcellularLocation>
        <location evidence="1 12">Cell membrane</location>
        <topology evidence="1 12">Multi-pass membrane protein</topology>
    </subcellularLocation>
</comment>
<keyword evidence="4 12" id="KW-0812">Transmembrane</keyword>
<dbReference type="GO" id="GO:0046872">
    <property type="term" value="F:metal ion binding"/>
    <property type="evidence" value="ECO:0007669"/>
    <property type="project" value="UniProtKB-KW"/>
</dbReference>
<keyword evidence="3" id="KW-0997">Cell inner membrane</keyword>
<feature type="transmembrane region" description="Helical" evidence="12">
    <location>
        <begin position="65"/>
        <end position="88"/>
    </location>
</feature>
<dbReference type="Proteomes" id="UP000256845">
    <property type="component" value="Unassembled WGS sequence"/>
</dbReference>
<evidence type="ECO:0000256" key="4">
    <source>
        <dbReference type="ARBA" id="ARBA00022692"/>
    </source>
</evidence>
<dbReference type="InterPro" id="IPR003691">
    <property type="entry name" value="FluC"/>
</dbReference>
<dbReference type="EMBL" id="QRDW01000002">
    <property type="protein sequence ID" value="RED52510.1"/>
    <property type="molecule type" value="Genomic_DNA"/>
</dbReference>
<dbReference type="HAMAP" id="MF_00454">
    <property type="entry name" value="FluC"/>
    <property type="match status" value="1"/>
</dbReference>
<evidence type="ECO:0000313" key="14">
    <source>
        <dbReference type="Proteomes" id="UP000256845"/>
    </source>
</evidence>
<dbReference type="GO" id="GO:0005886">
    <property type="term" value="C:plasma membrane"/>
    <property type="evidence" value="ECO:0007669"/>
    <property type="project" value="UniProtKB-SubCell"/>
</dbReference>
<protein>
    <recommendedName>
        <fullName evidence="12">Fluoride-specific ion channel FluC</fullName>
    </recommendedName>
</protein>
<evidence type="ECO:0000256" key="12">
    <source>
        <dbReference type="HAMAP-Rule" id="MF_00454"/>
    </source>
</evidence>
<comment type="similarity">
    <text evidence="10 12">Belongs to the fluoride channel Fluc/FEX (TC 1.A.43) family.</text>
</comment>
<keyword evidence="14" id="KW-1185">Reference proteome</keyword>
<evidence type="ECO:0000256" key="3">
    <source>
        <dbReference type="ARBA" id="ARBA00022519"/>
    </source>
</evidence>
<dbReference type="Pfam" id="PF02537">
    <property type="entry name" value="CRCB"/>
    <property type="match status" value="1"/>
</dbReference>
<reference evidence="13 14" key="1">
    <citation type="submission" date="2018-07" db="EMBL/GenBank/DDBJ databases">
        <title>Genomic Encyclopedia of Type Strains, Phase III (KMG-III): the genomes of soil and plant-associated and newly described type strains.</title>
        <authorList>
            <person name="Whitman W."/>
        </authorList>
    </citation>
    <scope>NUCLEOTIDE SEQUENCE [LARGE SCALE GENOMIC DNA]</scope>
    <source>
        <strain evidence="13 14">CECT 8488</strain>
    </source>
</reference>
<dbReference type="OrthoDB" id="9806299at2"/>
<comment type="catalytic activity">
    <reaction evidence="11">
        <text>fluoride(in) = fluoride(out)</text>
        <dbReference type="Rhea" id="RHEA:76159"/>
        <dbReference type="ChEBI" id="CHEBI:17051"/>
    </reaction>
    <physiologicalReaction direction="left-to-right" evidence="11">
        <dbReference type="Rhea" id="RHEA:76160"/>
    </physiologicalReaction>
</comment>
<keyword evidence="2 12" id="KW-1003">Cell membrane</keyword>
<feature type="transmembrane region" description="Helical" evidence="12">
    <location>
        <begin position="31"/>
        <end position="53"/>
    </location>
</feature>
<evidence type="ECO:0000256" key="5">
    <source>
        <dbReference type="ARBA" id="ARBA00022989"/>
    </source>
</evidence>
<keyword evidence="5 12" id="KW-1133">Transmembrane helix</keyword>
<accession>A0A3D9HSU1</accession>
<comment type="function">
    <text evidence="12">Fluoride-specific ion channel. Important for reducing fluoride concentration in the cell, thus reducing its toxicity.</text>
</comment>
<evidence type="ECO:0000256" key="1">
    <source>
        <dbReference type="ARBA" id="ARBA00004651"/>
    </source>
</evidence>
<keyword evidence="8 12" id="KW-0472">Membrane</keyword>
<keyword evidence="7 12" id="KW-0406">Ion transport</keyword>
<evidence type="ECO:0000256" key="10">
    <source>
        <dbReference type="ARBA" id="ARBA00035120"/>
    </source>
</evidence>
<dbReference type="PANTHER" id="PTHR28259:SF1">
    <property type="entry name" value="FLUORIDE EXPORT PROTEIN 1-RELATED"/>
    <property type="match status" value="1"/>
</dbReference>
<evidence type="ECO:0000256" key="9">
    <source>
        <dbReference type="ARBA" id="ARBA00023303"/>
    </source>
</evidence>
<evidence type="ECO:0000256" key="2">
    <source>
        <dbReference type="ARBA" id="ARBA00022475"/>
    </source>
</evidence>
<dbReference type="GO" id="GO:0140114">
    <property type="term" value="P:cellular detoxification of fluoride"/>
    <property type="evidence" value="ECO:0007669"/>
    <property type="project" value="UniProtKB-UniRule"/>
</dbReference>
<dbReference type="NCBIfam" id="TIGR00494">
    <property type="entry name" value="crcB"/>
    <property type="match status" value="1"/>
</dbReference>
<feature type="binding site" evidence="12">
    <location>
        <position position="73"/>
    </location>
    <ligand>
        <name>Na(+)</name>
        <dbReference type="ChEBI" id="CHEBI:29101"/>
        <note>structural</note>
    </ligand>
</feature>
<proteinExistence type="inferred from homology"/>
<dbReference type="GO" id="GO:0062054">
    <property type="term" value="F:fluoride channel activity"/>
    <property type="evidence" value="ECO:0007669"/>
    <property type="project" value="UniProtKB-UniRule"/>
</dbReference>
<comment type="caution">
    <text evidence="13">The sequence shown here is derived from an EMBL/GenBank/DDBJ whole genome shotgun (WGS) entry which is preliminary data.</text>
</comment>
<evidence type="ECO:0000256" key="8">
    <source>
        <dbReference type="ARBA" id="ARBA00023136"/>
    </source>
</evidence>
<evidence type="ECO:0000313" key="13">
    <source>
        <dbReference type="EMBL" id="RED52510.1"/>
    </source>
</evidence>
<evidence type="ECO:0000256" key="6">
    <source>
        <dbReference type="ARBA" id="ARBA00023053"/>
    </source>
</evidence>
<keyword evidence="12" id="KW-0813">Transport</keyword>
<keyword evidence="9 12" id="KW-0407">Ion channel</keyword>
<evidence type="ECO:0000256" key="11">
    <source>
        <dbReference type="ARBA" id="ARBA00035585"/>
    </source>
</evidence>
<feature type="transmembrane region" description="Helical" evidence="12">
    <location>
        <begin position="94"/>
        <end position="112"/>
    </location>
</feature>
<keyword evidence="12" id="KW-0479">Metal-binding</keyword>
<evidence type="ECO:0000256" key="7">
    <source>
        <dbReference type="ARBA" id="ARBA00023065"/>
    </source>
</evidence>
<organism evidence="13 14">
    <name type="scientific">Aestuariispira insulae</name>
    <dbReference type="NCBI Taxonomy" id="1461337"/>
    <lineage>
        <taxon>Bacteria</taxon>
        <taxon>Pseudomonadati</taxon>
        <taxon>Pseudomonadota</taxon>
        <taxon>Alphaproteobacteria</taxon>
        <taxon>Rhodospirillales</taxon>
        <taxon>Kiloniellaceae</taxon>
        <taxon>Aestuariispira</taxon>
    </lineage>
</organism>
<comment type="activity regulation">
    <text evidence="12">Na(+) is not transported, but it plays an essential structural role and its presence is essential for fluoride channel function.</text>
</comment>
<sequence length="125" mass="13181">MKMIMAIAAGGAVGAVARHFAAHWVALHTGAPWGIFAVNILGAVIMGALVEIFGLFWSPAPEMRAFLAVGILGSFTTFSTFALDSVLLLNKGHWGTAMTYMVLSVVLSVAGLKLGMQATKYLILN</sequence>
<dbReference type="AlphaFoldDB" id="A0A3D9HSU1"/>
<dbReference type="RefSeq" id="WP_115936039.1">
    <property type="nucleotide sequence ID" value="NZ_QRDW01000002.1"/>
</dbReference>
<feature type="binding site" evidence="12">
    <location>
        <position position="76"/>
    </location>
    <ligand>
        <name>Na(+)</name>
        <dbReference type="ChEBI" id="CHEBI:29101"/>
        <note>structural</note>
    </ligand>
</feature>
<keyword evidence="6 12" id="KW-0915">Sodium</keyword>
<gene>
    <name evidence="12" type="primary">fluC</name>
    <name evidence="12" type="synonym">crcB</name>
    <name evidence="13" type="ORF">DFP90_102531</name>
</gene>
<name>A0A3D9HSU1_9PROT</name>
<dbReference type="PANTHER" id="PTHR28259">
    <property type="entry name" value="FLUORIDE EXPORT PROTEIN 1-RELATED"/>
    <property type="match status" value="1"/>
</dbReference>